<proteinExistence type="predicted"/>
<dbReference type="AlphaFoldDB" id="A0A0F9QSZ4"/>
<protein>
    <submittedName>
        <fullName evidence="1">Uncharacterized protein</fullName>
    </submittedName>
</protein>
<name>A0A0F9QSZ4_9ZZZZ</name>
<dbReference type="EMBL" id="LAZR01001380">
    <property type="protein sequence ID" value="KKN45574.1"/>
    <property type="molecule type" value="Genomic_DNA"/>
</dbReference>
<sequence>MGKEKKSLGIKTTRYFTKNCSKCNFEYPNWFTNCPKCGTSWDEVEAKKSSTITEPYTKKIKIVAKITEENFNKEILKVNLIFSANQGKSWYQMQMDSKMDYYIAEIAEIPAGSVIIYYIEVYLENGEKIIENNENKYYYYKVGISMGEPEEKPSDHERKSIKEKIRKSEIKPQQYLSNSTESEIPQPHLTRSKVEKAINIDPKPTSPTIKDNSGKIKSRKLTIFDNPQTKIDPDLKICTYCNSKIKKMWSTCPICGNIL</sequence>
<reference evidence="1" key="1">
    <citation type="journal article" date="2015" name="Nature">
        <title>Complex archaea that bridge the gap between prokaryotes and eukaryotes.</title>
        <authorList>
            <person name="Spang A."/>
            <person name="Saw J.H."/>
            <person name="Jorgensen S.L."/>
            <person name="Zaremba-Niedzwiedzka K."/>
            <person name="Martijn J."/>
            <person name="Lind A.E."/>
            <person name="van Eijk R."/>
            <person name="Schleper C."/>
            <person name="Guy L."/>
            <person name="Ettema T.J."/>
        </authorList>
    </citation>
    <scope>NUCLEOTIDE SEQUENCE</scope>
</reference>
<accession>A0A0F9QSZ4</accession>
<organism evidence="1">
    <name type="scientific">marine sediment metagenome</name>
    <dbReference type="NCBI Taxonomy" id="412755"/>
    <lineage>
        <taxon>unclassified sequences</taxon>
        <taxon>metagenomes</taxon>
        <taxon>ecological metagenomes</taxon>
    </lineage>
</organism>
<evidence type="ECO:0000313" key="1">
    <source>
        <dbReference type="EMBL" id="KKN45574.1"/>
    </source>
</evidence>
<gene>
    <name evidence="1" type="ORF">LCGC14_0681690</name>
</gene>
<comment type="caution">
    <text evidence="1">The sequence shown here is derived from an EMBL/GenBank/DDBJ whole genome shotgun (WGS) entry which is preliminary data.</text>
</comment>